<dbReference type="InterPro" id="IPR014162">
    <property type="entry name" value="CpoB_C"/>
</dbReference>
<evidence type="ECO:0000256" key="2">
    <source>
        <dbReference type="SAM" id="MobiDB-lite"/>
    </source>
</evidence>
<keyword evidence="1" id="KW-0132">Cell division</keyword>
<name>A0A6C1KDQ1_XANAU</name>
<accession>A0A6C1KDQ1</accession>
<dbReference type="EMBL" id="VAUP01000028">
    <property type="protein sequence ID" value="TLX42389.1"/>
    <property type="molecule type" value="Genomic_DNA"/>
</dbReference>
<dbReference type="GO" id="GO:0043093">
    <property type="term" value="P:FtsZ-dependent cytokinesis"/>
    <property type="evidence" value="ECO:0007669"/>
    <property type="project" value="UniProtKB-UniRule"/>
</dbReference>
<feature type="region of interest" description="Disordered" evidence="2">
    <location>
        <begin position="159"/>
        <end position="178"/>
    </location>
</feature>
<protein>
    <recommendedName>
        <fullName evidence="1">Cell division coordinator CpoB</fullName>
    </recommendedName>
</protein>
<dbReference type="Pfam" id="PF13174">
    <property type="entry name" value="TPR_6"/>
    <property type="match status" value="1"/>
</dbReference>
<dbReference type="Pfam" id="PF13432">
    <property type="entry name" value="TPR_16"/>
    <property type="match status" value="1"/>
</dbReference>
<sequence precursor="true">MMMRLPLVGVLALALSAVALPAAAQQDGGLFGNIFKPPAATPQPLPGGDETELVGRMERLESSLRQLTGQVEQLQYRNQQLEAQVRRLEEGAGGARGPAAASAPALAPAATPPSGRPASVPGGPGKRSDAFDPNADPAAPGAPQPLGSPASAATALPRPAEAIPGGRPAGGTQVAALPGPGASVRELYDAGQAQLQRQDYSGAEQTFRQIIQSASGDRIIPDATFMLGESLFLRQNYGDAAASFLEVSTKYPNSPRAPEALLRLGQSLAGLGEKETACATLQEVDRKYPRATSSIRQAVEREQKRVGC</sequence>
<organism evidence="3 4">
    <name type="scientific">Xanthobacter autotrophicus</name>
    <dbReference type="NCBI Taxonomy" id="280"/>
    <lineage>
        <taxon>Bacteria</taxon>
        <taxon>Pseudomonadati</taxon>
        <taxon>Pseudomonadota</taxon>
        <taxon>Alphaproteobacteria</taxon>
        <taxon>Hyphomicrobiales</taxon>
        <taxon>Xanthobacteraceae</taxon>
        <taxon>Xanthobacter</taxon>
    </lineage>
</organism>
<feature type="region of interest" description="Disordered" evidence="2">
    <location>
        <begin position="89"/>
        <end position="153"/>
    </location>
</feature>
<dbReference type="InterPro" id="IPR011990">
    <property type="entry name" value="TPR-like_helical_dom_sf"/>
</dbReference>
<proteinExistence type="inferred from homology"/>
<dbReference type="HAMAP" id="MF_02066">
    <property type="entry name" value="CpoB"/>
    <property type="match status" value="1"/>
</dbReference>
<dbReference type="GO" id="GO:0030288">
    <property type="term" value="C:outer membrane-bounded periplasmic space"/>
    <property type="evidence" value="ECO:0007669"/>
    <property type="project" value="UniProtKB-UniRule"/>
</dbReference>
<dbReference type="SUPFAM" id="SSF48452">
    <property type="entry name" value="TPR-like"/>
    <property type="match status" value="1"/>
</dbReference>
<dbReference type="SMART" id="SM00028">
    <property type="entry name" value="TPR"/>
    <property type="match status" value="3"/>
</dbReference>
<reference evidence="3 4" key="1">
    <citation type="submission" date="2019-05" db="EMBL/GenBank/DDBJ databases">
        <authorList>
            <person name="Zhou X."/>
        </authorList>
    </citation>
    <scope>NUCLEOTIDE SEQUENCE [LARGE SCALE GENOMIC DNA]</scope>
    <source>
        <strain evidence="3 4">DSM 432</strain>
    </source>
</reference>
<feature type="compositionally biased region" description="Low complexity" evidence="2">
    <location>
        <begin position="131"/>
        <end position="153"/>
    </location>
</feature>
<dbReference type="GeneID" id="95774192"/>
<evidence type="ECO:0000313" key="3">
    <source>
        <dbReference type="EMBL" id="TLX42389.1"/>
    </source>
</evidence>
<comment type="subcellular location">
    <subcellularLocation>
        <location evidence="1">Periplasm</location>
    </subcellularLocation>
</comment>
<keyword evidence="1" id="KW-0574">Periplasm</keyword>
<dbReference type="Proteomes" id="UP000305131">
    <property type="component" value="Unassembled WGS sequence"/>
</dbReference>
<dbReference type="InterPro" id="IPR019734">
    <property type="entry name" value="TPR_rpt"/>
</dbReference>
<dbReference type="Gene3D" id="1.25.40.10">
    <property type="entry name" value="Tetratricopeptide repeat domain"/>
    <property type="match status" value="1"/>
</dbReference>
<keyword evidence="1" id="KW-0732">Signal</keyword>
<dbReference type="AlphaFoldDB" id="A0A6C1KDQ1"/>
<dbReference type="InterPro" id="IPR034706">
    <property type="entry name" value="CpoB"/>
</dbReference>
<dbReference type="NCBIfam" id="TIGR02795">
    <property type="entry name" value="tol_pal_ybgF"/>
    <property type="match status" value="1"/>
</dbReference>
<gene>
    <name evidence="3" type="primary">ybgF</name>
    <name evidence="1" type="synonym">cpoB</name>
    <name evidence="3" type="ORF">FBQ73_12080</name>
</gene>
<keyword evidence="1" id="KW-0131">Cell cycle</keyword>
<dbReference type="OrthoDB" id="7185608at2"/>
<comment type="function">
    <text evidence="1">Mediates coordination of peptidoglycan synthesis and outer membrane constriction during cell division.</text>
</comment>
<dbReference type="RefSeq" id="WP_138399756.1">
    <property type="nucleotide sequence ID" value="NZ_JBAFVI010000008.1"/>
</dbReference>
<feature type="signal peptide" evidence="1">
    <location>
        <begin position="1"/>
        <end position="24"/>
    </location>
</feature>
<evidence type="ECO:0000313" key="4">
    <source>
        <dbReference type="Proteomes" id="UP000305131"/>
    </source>
</evidence>
<comment type="similarity">
    <text evidence="1">Belongs to the CpoB family.</text>
</comment>
<comment type="caution">
    <text evidence="3">The sequence shown here is derived from an EMBL/GenBank/DDBJ whole genome shotgun (WGS) entry which is preliminary data.</text>
</comment>
<feature type="compositionally biased region" description="Low complexity" evidence="2">
    <location>
        <begin position="97"/>
        <end position="109"/>
    </location>
</feature>
<feature type="chain" id="PRO_5025742162" description="Cell division coordinator CpoB" evidence="1">
    <location>
        <begin position="25"/>
        <end position="308"/>
    </location>
</feature>
<evidence type="ECO:0000256" key="1">
    <source>
        <dbReference type="HAMAP-Rule" id="MF_02066"/>
    </source>
</evidence>